<dbReference type="GO" id="GO:0005737">
    <property type="term" value="C:cytoplasm"/>
    <property type="evidence" value="ECO:0007669"/>
    <property type="project" value="TreeGrafter"/>
</dbReference>
<feature type="domain" description="Helicase ATP-binding" evidence="2">
    <location>
        <begin position="1"/>
        <end position="140"/>
    </location>
</feature>
<dbReference type="GO" id="GO:0000724">
    <property type="term" value="P:double-strand break repair via homologous recombination"/>
    <property type="evidence" value="ECO:0007669"/>
    <property type="project" value="TreeGrafter"/>
</dbReference>
<gene>
    <name evidence="3" type="ORF">C8A03DRAFT_19810</name>
</gene>
<evidence type="ECO:0000313" key="4">
    <source>
        <dbReference type="Proteomes" id="UP001303760"/>
    </source>
</evidence>
<dbReference type="EMBL" id="MU860700">
    <property type="protein sequence ID" value="KAK4233031.1"/>
    <property type="molecule type" value="Genomic_DNA"/>
</dbReference>
<dbReference type="GO" id="GO:0003676">
    <property type="term" value="F:nucleic acid binding"/>
    <property type="evidence" value="ECO:0007669"/>
    <property type="project" value="InterPro"/>
</dbReference>
<evidence type="ECO:0000259" key="2">
    <source>
        <dbReference type="PROSITE" id="PS51192"/>
    </source>
</evidence>
<dbReference type="Proteomes" id="UP001303760">
    <property type="component" value="Unassembled WGS sequence"/>
</dbReference>
<proteinExistence type="inferred from homology"/>
<evidence type="ECO:0000256" key="1">
    <source>
        <dbReference type="ARBA" id="ARBA00005446"/>
    </source>
</evidence>
<reference evidence="3" key="1">
    <citation type="journal article" date="2023" name="Mol. Phylogenet. Evol.">
        <title>Genome-scale phylogeny and comparative genomics of the fungal order Sordariales.</title>
        <authorList>
            <person name="Hensen N."/>
            <person name="Bonometti L."/>
            <person name="Westerberg I."/>
            <person name="Brannstrom I.O."/>
            <person name="Guillou S."/>
            <person name="Cros-Aarteil S."/>
            <person name="Calhoun S."/>
            <person name="Haridas S."/>
            <person name="Kuo A."/>
            <person name="Mondo S."/>
            <person name="Pangilinan J."/>
            <person name="Riley R."/>
            <person name="LaButti K."/>
            <person name="Andreopoulos B."/>
            <person name="Lipzen A."/>
            <person name="Chen C."/>
            <person name="Yan M."/>
            <person name="Daum C."/>
            <person name="Ng V."/>
            <person name="Clum A."/>
            <person name="Steindorff A."/>
            <person name="Ohm R.A."/>
            <person name="Martin F."/>
            <person name="Silar P."/>
            <person name="Natvig D.O."/>
            <person name="Lalanne C."/>
            <person name="Gautier V."/>
            <person name="Ament-Velasquez S.L."/>
            <person name="Kruys A."/>
            <person name="Hutchinson M.I."/>
            <person name="Powell A.J."/>
            <person name="Barry K."/>
            <person name="Miller A.N."/>
            <person name="Grigoriev I.V."/>
            <person name="Debuchy R."/>
            <person name="Gladieux P."/>
            <person name="Hiltunen Thoren M."/>
            <person name="Johannesson H."/>
        </authorList>
    </citation>
    <scope>NUCLEOTIDE SEQUENCE</scope>
    <source>
        <strain evidence="3">CBS 532.94</strain>
    </source>
</reference>
<dbReference type="Gene3D" id="3.40.50.300">
    <property type="entry name" value="P-loop containing nucleotide triphosphate hydrolases"/>
    <property type="match status" value="2"/>
</dbReference>
<accession>A0AAN7C0F3</accession>
<name>A0AAN7C0F3_9PEZI</name>
<dbReference type="PROSITE" id="PS51192">
    <property type="entry name" value="HELICASE_ATP_BIND_1"/>
    <property type="match status" value="1"/>
</dbReference>
<dbReference type="InterPro" id="IPR027417">
    <property type="entry name" value="P-loop_NTPase"/>
</dbReference>
<dbReference type="PANTHER" id="PTHR13710:SF154">
    <property type="entry name" value="RECQ HELICASE, PUTATIVE (AFU_ORTHOLOGUE AFUA_6G14720)-RELATED"/>
    <property type="match status" value="1"/>
</dbReference>
<dbReference type="GO" id="GO:0005694">
    <property type="term" value="C:chromosome"/>
    <property type="evidence" value="ECO:0007669"/>
    <property type="project" value="TreeGrafter"/>
</dbReference>
<comment type="caution">
    <text evidence="3">The sequence shown here is derived from an EMBL/GenBank/DDBJ whole genome shotgun (WGS) entry which is preliminary data.</text>
</comment>
<dbReference type="GO" id="GO:0009378">
    <property type="term" value="F:four-way junction helicase activity"/>
    <property type="evidence" value="ECO:0007669"/>
    <property type="project" value="TreeGrafter"/>
</dbReference>
<protein>
    <submittedName>
        <fullName evidence="3">P-loop containing nucleoside triphosphate hydrolase protein</fullName>
    </submittedName>
</protein>
<dbReference type="GO" id="GO:0005524">
    <property type="term" value="F:ATP binding"/>
    <property type="evidence" value="ECO:0007669"/>
    <property type="project" value="InterPro"/>
</dbReference>
<dbReference type="AlphaFoldDB" id="A0AAN7C0F3"/>
<dbReference type="InterPro" id="IPR014001">
    <property type="entry name" value="Helicase_ATP-bd"/>
</dbReference>
<keyword evidence="3" id="KW-0378">Hydrolase</keyword>
<keyword evidence="4" id="KW-1185">Reference proteome</keyword>
<evidence type="ECO:0000313" key="3">
    <source>
        <dbReference type="EMBL" id="KAK4233031.1"/>
    </source>
</evidence>
<feature type="non-terminal residue" evidence="3">
    <location>
        <position position="216"/>
    </location>
</feature>
<sequence>MLPAACAAGAGGLTIVVVPLVSLRGDIKDRCDALGIECVEWSGRRPHEWAPIVLVTPEAAVSESFGHFVNRQRAMGRLDRIVVDECHVVLDSGAGGAWRSRVLGLRGLVKAETQLVYLTATLRPADEAEFGRLVGLPAAGTRWFRGATTRKNVRYEVRRYDAREEEEEDVVAALVEEKKARYGEEKGKIVVYCDTVKKAEQYARRLGGLCYHRNVG</sequence>
<dbReference type="InterPro" id="IPR011545">
    <property type="entry name" value="DEAD/DEAH_box_helicase_dom"/>
</dbReference>
<dbReference type="SUPFAM" id="SSF52540">
    <property type="entry name" value="P-loop containing nucleoside triphosphate hydrolases"/>
    <property type="match status" value="1"/>
</dbReference>
<dbReference type="Pfam" id="PF00270">
    <property type="entry name" value="DEAD"/>
    <property type="match status" value="1"/>
</dbReference>
<comment type="similarity">
    <text evidence="1">Belongs to the helicase family. RecQ subfamily.</text>
</comment>
<dbReference type="GO" id="GO:0043138">
    <property type="term" value="F:3'-5' DNA helicase activity"/>
    <property type="evidence" value="ECO:0007669"/>
    <property type="project" value="TreeGrafter"/>
</dbReference>
<dbReference type="PANTHER" id="PTHR13710">
    <property type="entry name" value="DNA HELICASE RECQ FAMILY MEMBER"/>
    <property type="match status" value="1"/>
</dbReference>
<organism evidence="3 4">
    <name type="scientific">Achaetomium macrosporum</name>
    <dbReference type="NCBI Taxonomy" id="79813"/>
    <lineage>
        <taxon>Eukaryota</taxon>
        <taxon>Fungi</taxon>
        <taxon>Dikarya</taxon>
        <taxon>Ascomycota</taxon>
        <taxon>Pezizomycotina</taxon>
        <taxon>Sordariomycetes</taxon>
        <taxon>Sordariomycetidae</taxon>
        <taxon>Sordariales</taxon>
        <taxon>Chaetomiaceae</taxon>
        <taxon>Achaetomium</taxon>
    </lineage>
</organism>
<reference evidence="3" key="2">
    <citation type="submission" date="2023-05" db="EMBL/GenBank/DDBJ databases">
        <authorList>
            <consortium name="Lawrence Berkeley National Laboratory"/>
            <person name="Steindorff A."/>
            <person name="Hensen N."/>
            <person name="Bonometti L."/>
            <person name="Westerberg I."/>
            <person name="Brannstrom I.O."/>
            <person name="Guillou S."/>
            <person name="Cros-Aarteil S."/>
            <person name="Calhoun S."/>
            <person name="Haridas S."/>
            <person name="Kuo A."/>
            <person name="Mondo S."/>
            <person name="Pangilinan J."/>
            <person name="Riley R."/>
            <person name="Labutti K."/>
            <person name="Andreopoulos B."/>
            <person name="Lipzen A."/>
            <person name="Chen C."/>
            <person name="Yanf M."/>
            <person name="Daum C."/>
            <person name="Ng V."/>
            <person name="Clum A."/>
            <person name="Ohm R."/>
            <person name="Martin F."/>
            <person name="Silar P."/>
            <person name="Natvig D."/>
            <person name="Lalanne C."/>
            <person name="Gautier V."/>
            <person name="Ament-Velasquez S.L."/>
            <person name="Kruys A."/>
            <person name="Hutchinson M.I."/>
            <person name="Powell A.J."/>
            <person name="Barry K."/>
            <person name="Miller A.N."/>
            <person name="Grigoriev I.V."/>
            <person name="Debuchy R."/>
            <person name="Gladieux P."/>
            <person name="Thoren M.H."/>
            <person name="Johannesson H."/>
        </authorList>
    </citation>
    <scope>NUCLEOTIDE SEQUENCE</scope>
    <source>
        <strain evidence="3">CBS 532.94</strain>
    </source>
</reference>
<dbReference type="GO" id="GO:0016787">
    <property type="term" value="F:hydrolase activity"/>
    <property type="evidence" value="ECO:0007669"/>
    <property type="project" value="UniProtKB-KW"/>
</dbReference>